<dbReference type="PRINTS" id="PR00237">
    <property type="entry name" value="GPCRRHODOPSN"/>
</dbReference>
<keyword evidence="10 13" id="KW-0675">Receptor</keyword>
<feature type="transmembrane region" description="Helical" evidence="14">
    <location>
        <begin position="471"/>
        <end position="489"/>
    </location>
</feature>
<evidence type="ECO:0000313" key="17">
    <source>
        <dbReference type="Proteomes" id="UP001166093"/>
    </source>
</evidence>
<evidence type="ECO:0000256" key="4">
    <source>
        <dbReference type="ARBA" id="ARBA00022692"/>
    </source>
</evidence>
<feature type="domain" description="G-protein coupled receptors family 1 profile" evidence="15">
    <location>
        <begin position="285"/>
        <end position="518"/>
    </location>
</feature>
<evidence type="ECO:0000256" key="2">
    <source>
        <dbReference type="ARBA" id="ARBA00022475"/>
    </source>
</evidence>
<feature type="transmembrane region" description="Helical" evidence="14">
    <location>
        <begin position="368"/>
        <end position="390"/>
    </location>
</feature>
<protein>
    <submittedName>
        <fullName evidence="16">OR6N1 protein</fullName>
    </submittedName>
</protein>
<dbReference type="InterPro" id="IPR000725">
    <property type="entry name" value="Olfact_rcpt"/>
</dbReference>
<dbReference type="Pfam" id="PF13853">
    <property type="entry name" value="7tm_4"/>
    <property type="match status" value="4"/>
</dbReference>
<organism evidence="16 17">
    <name type="scientific">Polyodon spathula</name>
    <name type="common">North American paddlefish</name>
    <name type="synonym">Squalus spathula</name>
    <dbReference type="NCBI Taxonomy" id="7913"/>
    <lineage>
        <taxon>Eukaryota</taxon>
        <taxon>Metazoa</taxon>
        <taxon>Chordata</taxon>
        <taxon>Craniata</taxon>
        <taxon>Vertebrata</taxon>
        <taxon>Euteleostomi</taxon>
        <taxon>Actinopterygii</taxon>
        <taxon>Chondrostei</taxon>
        <taxon>Acipenseriformes</taxon>
        <taxon>Polyodontidae</taxon>
        <taxon>Polyodon</taxon>
    </lineage>
</organism>
<evidence type="ECO:0000256" key="6">
    <source>
        <dbReference type="ARBA" id="ARBA00022989"/>
    </source>
</evidence>
<dbReference type="PROSITE" id="PS50262">
    <property type="entry name" value="G_PROTEIN_RECEP_F1_2"/>
    <property type="match status" value="3"/>
</dbReference>
<feature type="transmembrane region" description="Helical" evidence="14">
    <location>
        <begin position="593"/>
        <end position="616"/>
    </location>
</feature>
<keyword evidence="4 13" id="KW-0812">Transmembrane</keyword>
<feature type="domain" description="G-protein coupled receptors family 1 profile" evidence="15">
    <location>
        <begin position="607"/>
        <end position="857"/>
    </location>
</feature>
<keyword evidence="12 13" id="KW-0807">Transducer</keyword>
<dbReference type="CDD" id="cd13954">
    <property type="entry name" value="7tmA_OR"/>
    <property type="match status" value="1"/>
</dbReference>
<dbReference type="EMBL" id="JAAWVQ010032881">
    <property type="protein sequence ID" value="MBN3273646.1"/>
    <property type="molecule type" value="Genomic_DNA"/>
</dbReference>
<feature type="transmembrane region" description="Helical" evidence="14">
    <location>
        <begin position="6"/>
        <end position="28"/>
    </location>
</feature>
<keyword evidence="17" id="KW-1185">Reference proteome</keyword>
<keyword evidence="8 14" id="KW-0472">Membrane</keyword>
<dbReference type="Gene3D" id="1.20.1070.10">
    <property type="entry name" value="Rhodopsin 7-helix transmembrane proteins"/>
    <property type="match status" value="3"/>
</dbReference>
<feature type="transmembrane region" description="Helical" evidence="14">
    <location>
        <begin position="840"/>
        <end position="859"/>
    </location>
</feature>
<proteinExistence type="inferred from homology"/>
<keyword evidence="5" id="KW-0552">Olfaction</keyword>
<keyword evidence="11" id="KW-0325">Glycoprotein</keyword>
<evidence type="ECO:0000256" key="1">
    <source>
        <dbReference type="ARBA" id="ARBA00004651"/>
    </source>
</evidence>
<feature type="transmembrane region" description="Helical" evidence="14">
    <location>
        <begin position="302"/>
        <end position="322"/>
    </location>
</feature>
<evidence type="ECO:0000256" key="3">
    <source>
        <dbReference type="ARBA" id="ARBA00022606"/>
    </source>
</evidence>
<keyword evidence="9" id="KW-1015">Disulfide bond</keyword>
<dbReference type="PANTHER" id="PTHR24242">
    <property type="entry name" value="G-PROTEIN COUPLED RECEPTOR"/>
    <property type="match status" value="1"/>
</dbReference>
<name>A0ABS2XHA0_POLSP</name>
<evidence type="ECO:0000259" key="15">
    <source>
        <dbReference type="PROSITE" id="PS50262"/>
    </source>
</evidence>
<feature type="transmembrane region" description="Helical" evidence="14">
    <location>
        <begin position="425"/>
        <end position="450"/>
    </location>
</feature>
<feature type="transmembrane region" description="Helical" evidence="14">
    <location>
        <begin position="668"/>
        <end position="686"/>
    </location>
</feature>
<dbReference type="PRINTS" id="PR00245">
    <property type="entry name" value="OLFACTORYR"/>
</dbReference>
<dbReference type="InterPro" id="IPR000276">
    <property type="entry name" value="GPCR_Rhodpsn"/>
</dbReference>
<evidence type="ECO:0000256" key="8">
    <source>
        <dbReference type="ARBA" id="ARBA00023136"/>
    </source>
</evidence>
<feature type="transmembrane region" description="Helical" evidence="14">
    <location>
        <begin position="223"/>
        <end position="242"/>
    </location>
</feature>
<feature type="transmembrane region" description="Helical" evidence="14">
    <location>
        <begin position="195"/>
        <end position="214"/>
    </location>
</feature>
<feature type="transmembrane region" description="Helical" evidence="14">
    <location>
        <begin position="271"/>
        <end position="295"/>
    </location>
</feature>
<feature type="non-terminal residue" evidence="16">
    <location>
        <position position="1"/>
    </location>
</feature>
<feature type="transmembrane region" description="Helical" evidence="14">
    <location>
        <begin position="764"/>
        <end position="789"/>
    </location>
</feature>
<dbReference type="PANTHER" id="PTHR24242:SF359">
    <property type="entry name" value="ODORANT RECEPTOR-RELATED"/>
    <property type="match status" value="1"/>
</dbReference>
<feature type="non-terminal residue" evidence="16">
    <location>
        <position position="879"/>
    </location>
</feature>
<evidence type="ECO:0000313" key="16">
    <source>
        <dbReference type="EMBL" id="MBN3273646.1"/>
    </source>
</evidence>
<evidence type="ECO:0000256" key="5">
    <source>
        <dbReference type="ARBA" id="ARBA00022725"/>
    </source>
</evidence>
<feature type="transmembrane region" description="Helical" evidence="14">
    <location>
        <begin position="119"/>
        <end position="144"/>
    </location>
</feature>
<evidence type="ECO:0000256" key="9">
    <source>
        <dbReference type="ARBA" id="ARBA00023157"/>
    </source>
</evidence>
<comment type="similarity">
    <text evidence="13">Belongs to the G-protein coupled receptor 1 family.</text>
</comment>
<keyword evidence="7 13" id="KW-0297">G-protein coupled receptor</keyword>
<gene>
    <name evidence="16" type="primary">Or6n1_4</name>
    <name evidence="16" type="ORF">GTO93_0001255</name>
</gene>
<dbReference type="PROSITE" id="PS00237">
    <property type="entry name" value="G_PROTEIN_RECEP_F1_1"/>
    <property type="match status" value="2"/>
</dbReference>
<dbReference type="SUPFAM" id="SSF81321">
    <property type="entry name" value="Family A G protein-coupled receptor-like"/>
    <property type="match status" value="3"/>
</dbReference>
<evidence type="ECO:0000256" key="13">
    <source>
        <dbReference type="RuleBase" id="RU000688"/>
    </source>
</evidence>
<keyword evidence="2" id="KW-1003">Cell membrane</keyword>
<feature type="transmembrane region" description="Helical" evidence="14">
    <location>
        <begin position="707"/>
        <end position="730"/>
    </location>
</feature>
<dbReference type="InterPro" id="IPR017452">
    <property type="entry name" value="GPCR_Rhodpsn_7TM"/>
</dbReference>
<feature type="domain" description="G-protein coupled receptors family 1 profile" evidence="15">
    <location>
        <begin position="1"/>
        <end position="212"/>
    </location>
</feature>
<feature type="transmembrane region" description="Helical" evidence="14">
    <location>
        <begin position="810"/>
        <end position="828"/>
    </location>
</feature>
<evidence type="ECO:0000256" key="11">
    <source>
        <dbReference type="ARBA" id="ARBA00023180"/>
    </source>
</evidence>
<dbReference type="Proteomes" id="UP001166093">
    <property type="component" value="Unassembled WGS sequence"/>
</dbReference>
<dbReference type="InterPro" id="IPR050939">
    <property type="entry name" value="Olfactory_GPCR1"/>
</dbReference>
<feature type="transmembrane region" description="Helical" evidence="14">
    <location>
        <begin position="65"/>
        <end position="89"/>
    </location>
</feature>
<feature type="transmembrane region" description="Helical" evidence="14">
    <location>
        <begin position="165"/>
        <end position="183"/>
    </location>
</feature>
<keyword evidence="3" id="KW-0716">Sensory transduction</keyword>
<evidence type="ECO:0000256" key="7">
    <source>
        <dbReference type="ARBA" id="ARBA00023040"/>
    </source>
</evidence>
<evidence type="ECO:0000256" key="10">
    <source>
        <dbReference type="ARBA" id="ARBA00023170"/>
    </source>
</evidence>
<keyword evidence="6 14" id="KW-1133">Transmembrane helix</keyword>
<accession>A0ABS2XHA0</accession>
<evidence type="ECO:0000256" key="14">
    <source>
        <dbReference type="SAM" id="Phobius"/>
    </source>
</evidence>
<feature type="transmembrane region" description="Helical" evidence="14">
    <location>
        <begin position="342"/>
        <end position="361"/>
    </location>
</feature>
<feature type="transmembrane region" description="Helical" evidence="14">
    <location>
        <begin position="628"/>
        <end position="648"/>
    </location>
</feature>
<comment type="subcellular location">
    <subcellularLocation>
        <location evidence="1">Cell membrane</location>
        <topology evidence="1">Multi-pass membrane protein</topology>
    </subcellularLocation>
</comment>
<sequence length="879" mass="100163">MYYFLWNLSFVDILITTAVIPKMLAVCLMKDNVISFEGCFLQMYFFLSFESTECFLLTVMAYDRYIAISWILGLLGPFTSVILAAQLPYCGPNKLIYWFCDYPPVLKLACTDTTFLIDLAFAVAMIIVYIPWLIIVSSYIRIIVSIFRIPSGEGRRKAFSTCSSHLILVLTYFLSIGFVYIVVKMENISSDTRTLLAVCNCFITPMANPIIYSLRNKEIRDSFVKMTGAALITLTLINMFQLPDSNRSNFTVREFVIAGGERSLEEFYTELSVSLLLVYLITLIGNLVIIVLVLVDHRLHTPMYYFLWNLSFVDIMITTTVIPKMLAVCLMKDNVISFEGCFLQMYFFLSFESTECFLLTVMAYDRTCVILVAIAWILGLLGPIISVILATQLPFCGPNKVIYWFCDYPPVVQLACTDTTFLIDLALAVAMIVIYIPFLIVVWSYIRIIICIFRIRSGDGRRKAFSTCSSHLMIVLVYFCSSAFVYIVVKIENISSDTRTLLAVCYSFATPMANPIIYSLRNKEIRDSFIYSLTNDPSSMGFLSRKCDRNFNGSQVEANDMFQLPDSNRSNFTVREFVIAGGERSLEEFYTELSVSLLLVYLITLIGNLVIIVLVLVDHRLHTPMYYFLWNLSFVDIMITTTVIPKMLAVCLMKDNVISFEGCFLQMYFFLSFESTECFLLTVMAYDRYIAICKPLHYSTIITDRTCVILVAIAWILGLLGPIISVILAAQLPFCGPNKLIYWFCDYPPVVQLACTDTTFLIDLALAVAMIVIYIPFLIVVWSYIRIIICIFRIRSGDGRRKAFSTCSSHLMIVLVYFCSSAFVYIVVKIENISSDTRTLLAVCYSFATPMANPIIYSLRNKEIRDSFVRHTAVNRVFS</sequence>
<evidence type="ECO:0000256" key="12">
    <source>
        <dbReference type="ARBA" id="ARBA00023224"/>
    </source>
</evidence>
<reference evidence="16" key="1">
    <citation type="journal article" date="2021" name="Cell">
        <title>Tracing the genetic footprints of vertebrate landing in non-teleost ray-finned fishes.</title>
        <authorList>
            <person name="Bi X."/>
            <person name="Wang K."/>
            <person name="Yang L."/>
            <person name="Pan H."/>
            <person name="Jiang H."/>
            <person name="Wei Q."/>
            <person name="Fang M."/>
            <person name="Yu H."/>
            <person name="Zhu C."/>
            <person name="Cai Y."/>
            <person name="He Y."/>
            <person name="Gan X."/>
            <person name="Zeng H."/>
            <person name="Yu D."/>
            <person name="Zhu Y."/>
            <person name="Jiang H."/>
            <person name="Qiu Q."/>
            <person name="Yang H."/>
            <person name="Zhang Y.E."/>
            <person name="Wang W."/>
            <person name="Zhu M."/>
            <person name="He S."/>
            <person name="Zhang G."/>
        </authorList>
    </citation>
    <scope>NUCLEOTIDE SEQUENCE</scope>
    <source>
        <strain evidence="16">Pddl_001</strain>
    </source>
</reference>
<comment type="caution">
    <text evidence="16">The sequence shown here is derived from an EMBL/GenBank/DDBJ whole genome shotgun (WGS) entry which is preliminary data.</text>
</comment>